<keyword evidence="1" id="KW-0472">Membrane</keyword>
<keyword evidence="3" id="KW-1185">Reference proteome</keyword>
<keyword evidence="1" id="KW-1133">Transmembrane helix</keyword>
<sequence>MKLSIKILFYIIILSIGTGTYFHFEGELRLSEVIIGISVLAAVFILMPLFLIHRWKGKKLSDYTLTKENLDKMRNKGVDK</sequence>
<accession>A0A916ZKW7</accession>
<dbReference type="Proteomes" id="UP000599688">
    <property type="component" value="Unassembled WGS sequence"/>
</dbReference>
<evidence type="ECO:0000313" key="2">
    <source>
        <dbReference type="EMBL" id="GGE02856.1"/>
    </source>
</evidence>
<dbReference type="RefSeq" id="WP_188404776.1">
    <property type="nucleotide sequence ID" value="NZ_BMGL01000001.1"/>
</dbReference>
<comment type="caution">
    <text evidence="2">The sequence shown here is derived from an EMBL/GenBank/DDBJ whole genome shotgun (WGS) entry which is preliminary data.</text>
</comment>
<dbReference type="AlphaFoldDB" id="A0A916ZKW7"/>
<proteinExistence type="predicted"/>
<gene>
    <name evidence="2" type="ORF">GCM10010831_00760</name>
</gene>
<feature type="transmembrane region" description="Helical" evidence="1">
    <location>
        <begin position="7"/>
        <end position="24"/>
    </location>
</feature>
<evidence type="ECO:0000256" key="1">
    <source>
        <dbReference type="SAM" id="Phobius"/>
    </source>
</evidence>
<reference evidence="2 3" key="1">
    <citation type="journal article" date="2014" name="Int. J. Syst. Evol. Microbiol.">
        <title>Complete genome sequence of Corynebacterium casei LMG S-19264T (=DSM 44701T), isolated from a smear-ripened cheese.</title>
        <authorList>
            <consortium name="US DOE Joint Genome Institute (JGI-PGF)"/>
            <person name="Walter F."/>
            <person name="Albersmeier A."/>
            <person name="Kalinowski J."/>
            <person name="Ruckert C."/>
        </authorList>
    </citation>
    <scope>NUCLEOTIDE SEQUENCE [LARGE SCALE GENOMIC DNA]</scope>
    <source>
        <strain evidence="2 3">CGMCC 1.12925</strain>
    </source>
</reference>
<feature type="transmembrane region" description="Helical" evidence="1">
    <location>
        <begin position="30"/>
        <end position="52"/>
    </location>
</feature>
<dbReference type="EMBL" id="BMGL01000001">
    <property type="protein sequence ID" value="GGE02856.1"/>
    <property type="molecule type" value="Genomic_DNA"/>
</dbReference>
<evidence type="ECO:0000313" key="3">
    <source>
        <dbReference type="Proteomes" id="UP000599688"/>
    </source>
</evidence>
<organism evidence="2 3">
    <name type="scientific">Psychroflexus salis</name>
    <dbReference type="NCBI Taxonomy" id="1526574"/>
    <lineage>
        <taxon>Bacteria</taxon>
        <taxon>Pseudomonadati</taxon>
        <taxon>Bacteroidota</taxon>
        <taxon>Flavobacteriia</taxon>
        <taxon>Flavobacteriales</taxon>
        <taxon>Flavobacteriaceae</taxon>
        <taxon>Psychroflexus</taxon>
    </lineage>
</organism>
<name>A0A916ZKW7_9FLAO</name>
<keyword evidence="1" id="KW-0812">Transmembrane</keyword>
<protein>
    <submittedName>
        <fullName evidence="2">Uncharacterized protein</fullName>
    </submittedName>
</protein>